<protein>
    <submittedName>
        <fullName evidence="1">Hypothetical_protein</fullName>
    </submittedName>
</protein>
<keyword evidence="2" id="KW-1185">Reference proteome</keyword>
<reference evidence="1 2" key="1">
    <citation type="submission" date="2024-07" db="EMBL/GenBank/DDBJ databases">
        <authorList>
            <person name="Akdeniz Z."/>
        </authorList>
    </citation>
    <scope>NUCLEOTIDE SEQUENCE [LARGE SCALE GENOMIC DNA]</scope>
</reference>
<proteinExistence type="predicted"/>
<name>A0ABP1KDR5_9EUKA</name>
<organism evidence="1 2">
    <name type="scientific">Hexamita inflata</name>
    <dbReference type="NCBI Taxonomy" id="28002"/>
    <lineage>
        <taxon>Eukaryota</taxon>
        <taxon>Metamonada</taxon>
        <taxon>Diplomonadida</taxon>
        <taxon>Hexamitidae</taxon>
        <taxon>Hexamitinae</taxon>
        <taxon>Hexamita</taxon>
    </lineage>
</organism>
<comment type="caution">
    <text evidence="1">The sequence shown here is derived from an EMBL/GenBank/DDBJ whole genome shotgun (WGS) entry which is preliminary data.</text>
</comment>
<dbReference type="EMBL" id="CAXDID020000216">
    <property type="protein sequence ID" value="CAL6057833.1"/>
    <property type="molecule type" value="Genomic_DNA"/>
</dbReference>
<gene>
    <name evidence="1" type="ORF">HINF_LOCUS47723</name>
</gene>
<evidence type="ECO:0000313" key="1">
    <source>
        <dbReference type="EMBL" id="CAL6057833.1"/>
    </source>
</evidence>
<sequence>MLIFKRDVDRKQYQSDFFNSILIQFSLLYRNCKFTRMIICFRYTYIRQVHLRSQGNQRLKYKHPASCKPIYTGIHLRTMRAFLKKRWHDLQLAVEVLWFSFVHWWYVVKIEAKLYTLLLVFKCNCFFQLLL</sequence>
<accession>A0ABP1KDR5</accession>
<dbReference type="Proteomes" id="UP001642409">
    <property type="component" value="Unassembled WGS sequence"/>
</dbReference>
<evidence type="ECO:0000313" key="2">
    <source>
        <dbReference type="Proteomes" id="UP001642409"/>
    </source>
</evidence>